<sequence>MKKLLLLLCFVFIHQVVYPVYFKHLGMSDGLSQVSVMSIYQDCLGRMWFGTREGVSIYDGERMRVYKGWENLDPESSINVLLGHECDHLTGNRQGDIFFRTCDSLVRYDIREEKFCVVSGCKAKTITSADGDIWTGYDDMVCRYDEKGDSLQLYAKTNTPGISSLLISGKKIWIGTYEGLYVIEEDKKVRCLIEGPEFYRLFESSTGEIWAGCRTGGLYRITQDERITWYSESNSAPFHIKNSQI</sequence>
<gene>
    <name evidence="1" type="ORF">GKD66_22020</name>
</gene>
<keyword evidence="1" id="KW-0418">Kinase</keyword>
<accession>A0A7K0HSC7</accession>
<protein>
    <submittedName>
        <fullName evidence="1">Hybrid sensor histidine kinase/response regulator</fullName>
    </submittedName>
</protein>
<feature type="non-terminal residue" evidence="1">
    <location>
        <position position="245"/>
    </location>
</feature>
<organism evidence="1 2">
    <name type="scientific">Parabacteroides distasonis</name>
    <dbReference type="NCBI Taxonomy" id="823"/>
    <lineage>
        <taxon>Bacteria</taxon>
        <taxon>Pseudomonadati</taxon>
        <taxon>Bacteroidota</taxon>
        <taxon>Bacteroidia</taxon>
        <taxon>Bacteroidales</taxon>
        <taxon>Tannerellaceae</taxon>
        <taxon>Parabacteroides</taxon>
    </lineage>
</organism>
<comment type="caution">
    <text evidence="1">The sequence shown here is derived from an EMBL/GenBank/DDBJ whole genome shotgun (WGS) entry which is preliminary data.</text>
</comment>
<dbReference type="InterPro" id="IPR015943">
    <property type="entry name" value="WD40/YVTN_repeat-like_dom_sf"/>
</dbReference>
<dbReference type="Gene3D" id="2.130.10.10">
    <property type="entry name" value="YVTN repeat-like/Quinoprotein amine dehydrogenase"/>
    <property type="match status" value="1"/>
</dbReference>
<dbReference type="GO" id="GO:0016301">
    <property type="term" value="F:kinase activity"/>
    <property type="evidence" value="ECO:0007669"/>
    <property type="project" value="UniProtKB-KW"/>
</dbReference>
<evidence type="ECO:0000313" key="1">
    <source>
        <dbReference type="EMBL" id="MRZ52833.1"/>
    </source>
</evidence>
<dbReference type="SUPFAM" id="SSF63829">
    <property type="entry name" value="Calcium-dependent phosphotriesterase"/>
    <property type="match status" value="1"/>
</dbReference>
<name>A0A7K0HSC7_PARDI</name>
<dbReference type="AlphaFoldDB" id="A0A7K0HSC7"/>
<dbReference type="Proteomes" id="UP000441358">
    <property type="component" value="Unassembled WGS sequence"/>
</dbReference>
<dbReference type="EMBL" id="WKMC01000070">
    <property type="protein sequence ID" value="MRZ52833.1"/>
    <property type="molecule type" value="Genomic_DNA"/>
</dbReference>
<keyword evidence="1" id="KW-0808">Transferase</keyword>
<reference evidence="1 2" key="1">
    <citation type="journal article" date="2019" name="Nat. Med.">
        <title>A library of human gut bacterial isolates paired with longitudinal multiomics data enables mechanistic microbiome research.</title>
        <authorList>
            <person name="Poyet M."/>
            <person name="Groussin M."/>
            <person name="Gibbons S.M."/>
            <person name="Avila-Pacheco J."/>
            <person name="Jiang X."/>
            <person name="Kearney S.M."/>
            <person name="Perrotta A.R."/>
            <person name="Berdy B."/>
            <person name="Zhao S."/>
            <person name="Lieberman T.D."/>
            <person name="Swanson P.K."/>
            <person name="Smith M."/>
            <person name="Roesemann S."/>
            <person name="Alexander J.E."/>
            <person name="Rich S.A."/>
            <person name="Livny J."/>
            <person name="Vlamakis H."/>
            <person name="Clish C."/>
            <person name="Bullock K."/>
            <person name="Deik A."/>
            <person name="Scott J."/>
            <person name="Pierce K.A."/>
            <person name="Xavier R.J."/>
            <person name="Alm E.J."/>
        </authorList>
    </citation>
    <scope>NUCLEOTIDE SEQUENCE [LARGE SCALE GENOMIC DNA]</scope>
    <source>
        <strain evidence="1 2">BIOML-A32</strain>
    </source>
</reference>
<proteinExistence type="predicted"/>
<evidence type="ECO:0000313" key="2">
    <source>
        <dbReference type="Proteomes" id="UP000441358"/>
    </source>
</evidence>